<keyword evidence="6" id="KW-0418">Kinase</keyword>
<evidence type="ECO:0000256" key="3">
    <source>
        <dbReference type="ARBA" id="ARBA00022597"/>
    </source>
</evidence>
<evidence type="ECO:0000256" key="5">
    <source>
        <dbReference type="ARBA" id="ARBA00022683"/>
    </source>
</evidence>
<dbReference type="PROSITE" id="PS00371">
    <property type="entry name" value="PTS_EIIA_TYPE_1_HIS"/>
    <property type="match status" value="1"/>
</dbReference>
<dbReference type="PANTHER" id="PTHR45008">
    <property type="entry name" value="PTS SYSTEM GLUCOSE-SPECIFIC EIIA COMPONENT"/>
    <property type="match status" value="1"/>
</dbReference>
<feature type="domain" description="PTS EIIA type-1" evidence="7">
    <location>
        <begin position="32"/>
        <end position="137"/>
    </location>
</feature>
<evidence type="ECO:0000256" key="2">
    <source>
        <dbReference type="ARBA" id="ARBA00022448"/>
    </source>
</evidence>
<dbReference type="EMBL" id="BMBA01000001">
    <property type="protein sequence ID" value="GFZ30035.1"/>
    <property type="molecule type" value="Genomic_DNA"/>
</dbReference>
<evidence type="ECO:0000313" key="8">
    <source>
        <dbReference type="EMBL" id="GFZ30035.1"/>
    </source>
</evidence>
<evidence type="ECO:0000256" key="6">
    <source>
        <dbReference type="ARBA" id="ARBA00022777"/>
    </source>
</evidence>
<dbReference type="Gene3D" id="2.70.70.10">
    <property type="entry name" value="Glucose Permease (Domain IIA)"/>
    <property type="match status" value="1"/>
</dbReference>
<proteinExistence type="predicted"/>
<name>A0ABQ1E5K8_9CLOT</name>
<accession>A0ABQ1E5K8</accession>
<dbReference type="InterPro" id="IPR001127">
    <property type="entry name" value="PTS_EIIA_1_perm"/>
</dbReference>
<dbReference type="NCBIfam" id="TIGR00830">
    <property type="entry name" value="PTBA"/>
    <property type="match status" value="1"/>
</dbReference>
<evidence type="ECO:0000259" key="7">
    <source>
        <dbReference type="PROSITE" id="PS51093"/>
    </source>
</evidence>
<dbReference type="SUPFAM" id="SSF51261">
    <property type="entry name" value="Duplicated hybrid motif"/>
    <property type="match status" value="1"/>
</dbReference>
<reference evidence="8 9" key="1">
    <citation type="journal article" date="2021" name="Int. J. Syst. Evol. Microbiol.">
        <title>Clostridium zeae sp. nov., isolated from corn silage.</title>
        <authorList>
            <person name="Kobayashi H."/>
            <person name="Tanizawa Y."/>
            <person name="Yagura M."/>
            <person name="Sakamoto M."/>
            <person name="Ohkuma M."/>
            <person name="Tohno M."/>
        </authorList>
    </citation>
    <scope>NUCLEOTIDE SEQUENCE [LARGE SCALE GENOMIC DNA]</scope>
    <source>
        <strain evidence="8 9">CSC2</strain>
    </source>
</reference>
<comment type="caution">
    <text evidence="8">The sequence shown here is derived from an EMBL/GenBank/DDBJ whole genome shotgun (WGS) entry which is preliminary data.</text>
</comment>
<dbReference type="Proteomes" id="UP000663802">
    <property type="component" value="Unassembled WGS sequence"/>
</dbReference>
<dbReference type="PANTHER" id="PTHR45008:SF1">
    <property type="entry name" value="PTS SYSTEM GLUCOSE-SPECIFIC EIIA COMPONENT"/>
    <property type="match status" value="1"/>
</dbReference>
<evidence type="ECO:0000256" key="4">
    <source>
        <dbReference type="ARBA" id="ARBA00022679"/>
    </source>
</evidence>
<dbReference type="RefSeq" id="WP_206868043.1">
    <property type="nucleotide sequence ID" value="NZ_BMBA01000001.1"/>
</dbReference>
<gene>
    <name evidence="8" type="ORF">CSC2_05610</name>
</gene>
<organism evidence="8 9">
    <name type="scientific">Clostridium zeae</name>
    <dbReference type="NCBI Taxonomy" id="2759022"/>
    <lineage>
        <taxon>Bacteria</taxon>
        <taxon>Bacillati</taxon>
        <taxon>Bacillota</taxon>
        <taxon>Clostridia</taxon>
        <taxon>Eubacteriales</taxon>
        <taxon>Clostridiaceae</taxon>
        <taxon>Clostridium</taxon>
    </lineage>
</organism>
<dbReference type="InterPro" id="IPR050890">
    <property type="entry name" value="PTS_EIIA_component"/>
</dbReference>
<evidence type="ECO:0000313" key="9">
    <source>
        <dbReference type="Proteomes" id="UP000663802"/>
    </source>
</evidence>
<keyword evidence="3 8" id="KW-0762">Sugar transport</keyword>
<keyword evidence="2" id="KW-0813">Transport</keyword>
<keyword evidence="9" id="KW-1185">Reference proteome</keyword>
<comment type="subcellular location">
    <subcellularLocation>
        <location evidence="1">Cytoplasm</location>
    </subcellularLocation>
</comment>
<keyword evidence="4" id="KW-0808">Transferase</keyword>
<protein>
    <submittedName>
        <fullName evidence="8">PTS glucose transporter subunit IIABC</fullName>
    </submittedName>
</protein>
<dbReference type="Pfam" id="PF00358">
    <property type="entry name" value="PTS_EIIA_1"/>
    <property type="match status" value="1"/>
</dbReference>
<evidence type="ECO:0000256" key="1">
    <source>
        <dbReference type="ARBA" id="ARBA00004496"/>
    </source>
</evidence>
<dbReference type="PROSITE" id="PS51093">
    <property type="entry name" value="PTS_EIIA_TYPE_1"/>
    <property type="match status" value="1"/>
</dbReference>
<dbReference type="InterPro" id="IPR011055">
    <property type="entry name" value="Dup_hybrid_motif"/>
</dbReference>
<sequence length="163" mass="18230">MFKNLFKNVSKNKKILYAFSNGTSVDLSEVKDEVFSQKMMGEGIAISPVDNKVYSPCDGKIITVMKESKHAVAIETEDGVEILIHVGIDTVTLNGEGFNIHCEEGKKVKNGELLISFDKKLLKDKELDDTIMLIIANQNNHEILNFHVGEKMVANNSILLEYK</sequence>
<keyword evidence="5" id="KW-0598">Phosphotransferase system</keyword>